<dbReference type="AlphaFoldDB" id="A0AAE9FMH4"/>
<keyword evidence="3" id="KW-1185">Reference proteome</keyword>
<organism evidence="2 3">
    <name type="scientific">Caenorhabditis briggsae</name>
    <dbReference type="NCBI Taxonomy" id="6238"/>
    <lineage>
        <taxon>Eukaryota</taxon>
        <taxon>Metazoa</taxon>
        <taxon>Ecdysozoa</taxon>
        <taxon>Nematoda</taxon>
        <taxon>Chromadorea</taxon>
        <taxon>Rhabditida</taxon>
        <taxon>Rhabditina</taxon>
        <taxon>Rhabditomorpha</taxon>
        <taxon>Rhabditoidea</taxon>
        <taxon>Rhabditidae</taxon>
        <taxon>Peloderinae</taxon>
        <taxon>Caenorhabditis</taxon>
    </lineage>
</organism>
<gene>
    <name evidence="2" type="ORF">L5515_018564</name>
</gene>
<reference evidence="2 3" key="1">
    <citation type="submission" date="2022-04" db="EMBL/GenBank/DDBJ databases">
        <title>Chromosome-level reference genomes for two strains of Caenorhabditis briggsae: an improved platform for comparative genomics.</title>
        <authorList>
            <person name="Stevens L."/>
            <person name="Andersen E."/>
        </authorList>
    </citation>
    <scope>NUCLEOTIDE SEQUENCE [LARGE SCALE GENOMIC DNA]</scope>
    <source>
        <strain evidence="2">VX34</strain>
        <tissue evidence="2">Whole-organism</tissue>
    </source>
</reference>
<name>A0AAE9FMH4_CAEBR</name>
<dbReference type="Proteomes" id="UP000829354">
    <property type="component" value="Chromosome X"/>
</dbReference>
<sequence>MSSLNKEMNDLSSAMEEVRLSSQPIDMEESSEAVTMVEDSNMSVDEKREQEYKLRVLEALEKGVQHQLKKKKILGRSPCKNITGLALFTIRNNGGHS</sequence>
<evidence type="ECO:0000313" key="2">
    <source>
        <dbReference type="EMBL" id="UMM42909.1"/>
    </source>
</evidence>
<proteinExistence type="predicted"/>
<evidence type="ECO:0000256" key="1">
    <source>
        <dbReference type="SAM" id="MobiDB-lite"/>
    </source>
</evidence>
<evidence type="ECO:0000313" key="3">
    <source>
        <dbReference type="Proteomes" id="UP000829354"/>
    </source>
</evidence>
<protein>
    <submittedName>
        <fullName evidence="2">Uncharacterized protein</fullName>
    </submittedName>
</protein>
<feature type="compositionally biased region" description="Polar residues" evidence="1">
    <location>
        <begin position="1"/>
        <end position="12"/>
    </location>
</feature>
<dbReference type="EMBL" id="CP092625">
    <property type="protein sequence ID" value="UMM42909.1"/>
    <property type="molecule type" value="Genomic_DNA"/>
</dbReference>
<accession>A0AAE9FMH4</accession>
<feature type="region of interest" description="Disordered" evidence="1">
    <location>
        <begin position="1"/>
        <end position="46"/>
    </location>
</feature>